<name>A0A8X6VYK2_TRICX</name>
<dbReference type="Gene3D" id="3.30.420.10">
    <property type="entry name" value="Ribonuclease H-like superfamily/Ribonuclease H"/>
    <property type="match status" value="1"/>
</dbReference>
<dbReference type="InterPro" id="IPR036397">
    <property type="entry name" value="RNaseH_sf"/>
</dbReference>
<reference evidence="1" key="1">
    <citation type="submission" date="2020-08" db="EMBL/GenBank/DDBJ databases">
        <title>Multicomponent nature underlies the extraordinary mechanical properties of spider dragline silk.</title>
        <authorList>
            <person name="Kono N."/>
            <person name="Nakamura H."/>
            <person name="Mori M."/>
            <person name="Yoshida Y."/>
            <person name="Ohtoshi R."/>
            <person name="Malay A.D."/>
            <person name="Moran D.A.P."/>
            <person name="Tomita M."/>
            <person name="Numata K."/>
            <person name="Arakawa K."/>
        </authorList>
    </citation>
    <scope>NUCLEOTIDE SEQUENCE</scope>
</reference>
<evidence type="ECO:0000313" key="2">
    <source>
        <dbReference type="Proteomes" id="UP000887159"/>
    </source>
</evidence>
<dbReference type="AlphaFoldDB" id="A0A8X6VYK2"/>
<dbReference type="GO" id="GO:0003676">
    <property type="term" value="F:nucleic acid binding"/>
    <property type="evidence" value="ECO:0007669"/>
    <property type="project" value="InterPro"/>
</dbReference>
<gene>
    <name evidence="1" type="ORF">TNCV_2691281</name>
</gene>
<accession>A0A8X6VYK2</accession>
<dbReference type="Proteomes" id="UP000887159">
    <property type="component" value="Unassembled WGS sequence"/>
</dbReference>
<evidence type="ECO:0000313" key="1">
    <source>
        <dbReference type="EMBL" id="GFY24937.1"/>
    </source>
</evidence>
<dbReference type="EMBL" id="BMAU01021370">
    <property type="protein sequence ID" value="GFY24937.1"/>
    <property type="molecule type" value="Genomic_DNA"/>
</dbReference>
<proteinExistence type="predicted"/>
<sequence>MTAPQIWNRLLQEGHTKRHMDLKSLPLLTSKRTGMLAGRAIVCTAFEYRTKTPIVPLISNLNSQCYNSEMLRSVATLYFRVLGVIFQQYNERPHVAHRVLTYFDLKELNCCSDQL</sequence>
<keyword evidence="2" id="KW-1185">Reference proteome</keyword>
<comment type="caution">
    <text evidence="1">The sequence shown here is derived from an EMBL/GenBank/DDBJ whole genome shotgun (WGS) entry which is preliminary data.</text>
</comment>
<organism evidence="1 2">
    <name type="scientific">Trichonephila clavipes</name>
    <name type="common">Golden silk orbweaver</name>
    <name type="synonym">Nephila clavipes</name>
    <dbReference type="NCBI Taxonomy" id="2585209"/>
    <lineage>
        <taxon>Eukaryota</taxon>
        <taxon>Metazoa</taxon>
        <taxon>Ecdysozoa</taxon>
        <taxon>Arthropoda</taxon>
        <taxon>Chelicerata</taxon>
        <taxon>Arachnida</taxon>
        <taxon>Araneae</taxon>
        <taxon>Araneomorphae</taxon>
        <taxon>Entelegynae</taxon>
        <taxon>Araneoidea</taxon>
        <taxon>Nephilidae</taxon>
        <taxon>Trichonephila</taxon>
    </lineage>
</organism>
<protein>
    <submittedName>
        <fullName evidence="1">Uncharacterized protein</fullName>
    </submittedName>
</protein>